<dbReference type="SMART" id="SM00849">
    <property type="entry name" value="Lactamase_B"/>
    <property type="match status" value="1"/>
</dbReference>
<dbReference type="OrthoDB" id="7253658at2"/>
<dbReference type="InterPro" id="IPR029228">
    <property type="entry name" value="Alkyl_sulf_dimr"/>
</dbReference>
<evidence type="ECO:0000256" key="3">
    <source>
        <dbReference type="ARBA" id="ARBA00022833"/>
    </source>
</evidence>
<evidence type="ECO:0000256" key="1">
    <source>
        <dbReference type="ARBA" id="ARBA00022723"/>
    </source>
</evidence>
<dbReference type="PANTHER" id="PTHR43223:SF2">
    <property type="entry name" value="METALLO-BETA-LACTAMASE DOMAIN-CONTAINING PROTEIN"/>
    <property type="match status" value="1"/>
</dbReference>
<dbReference type="Pfam" id="PF14863">
    <property type="entry name" value="Alkyl_sulf_dimr"/>
    <property type="match status" value="1"/>
</dbReference>
<dbReference type="InterPro" id="IPR044097">
    <property type="entry name" value="Bds1/SdsA1_MBL-fold"/>
</dbReference>
<dbReference type="Gene3D" id="3.30.1050.10">
    <property type="entry name" value="SCP2 sterol-binding domain"/>
    <property type="match status" value="1"/>
</dbReference>
<protein>
    <submittedName>
        <fullName evidence="6">Metallo-beta-lactamase superfamily protein</fullName>
    </submittedName>
</protein>
<dbReference type="InterPro" id="IPR036866">
    <property type="entry name" value="RibonucZ/Hydroxyglut_hydro"/>
</dbReference>
<dbReference type="GO" id="GO:0018741">
    <property type="term" value="F:linear primary-alkylsulfatase activity"/>
    <property type="evidence" value="ECO:0007669"/>
    <property type="project" value="InterPro"/>
</dbReference>
<dbReference type="GO" id="GO:0046872">
    <property type="term" value="F:metal ion binding"/>
    <property type="evidence" value="ECO:0007669"/>
    <property type="project" value="UniProtKB-KW"/>
</dbReference>
<organism evidence="6 7">
    <name type="scientific">Falsiruegeria litorea R37</name>
    <dbReference type="NCBI Taxonomy" id="1200284"/>
    <lineage>
        <taxon>Bacteria</taxon>
        <taxon>Pseudomonadati</taxon>
        <taxon>Pseudomonadota</taxon>
        <taxon>Alphaproteobacteria</taxon>
        <taxon>Rhodobacterales</taxon>
        <taxon>Roseobacteraceae</taxon>
        <taxon>Falsiruegeria</taxon>
    </lineage>
</organism>
<dbReference type="Proteomes" id="UP000193077">
    <property type="component" value="Unassembled WGS sequence"/>
</dbReference>
<evidence type="ECO:0000256" key="4">
    <source>
        <dbReference type="ARBA" id="ARBA00033751"/>
    </source>
</evidence>
<dbReference type="Pfam" id="PF14864">
    <property type="entry name" value="Alkyl_sulf_C"/>
    <property type="match status" value="1"/>
</dbReference>
<keyword evidence="3" id="KW-0862">Zinc</keyword>
<dbReference type="EMBL" id="FWFO01000003">
    <property type="protein sequence ID" value="SLN63280.1"/>
    <property type="molecule type" value="Genomic_DNA"/>
</dbReference>
<dbReference type="InterPro" id="IPR029229">
    <property type="entry name" value="Alkyl_sulf_C"/>
</dbReference>
<dbReference type="PANTHER" id="PTHR43223">
    <property type="entry name" value="ALKYL/ARYL-SULFATASE"/>
    <property type="match status" value="1"/>
</dbReference>
<dbReference type="GO" id="GO:0018909">
    <property type="term" value="P:dodecyl sulfate metabolic process"/>
    <property type="evidence" value="ECO:0007669"/>
    <property type="project" value="InterPro"/>
</dbReference>
<gene>
    <name evidence="6" type="ORF">TRL7639_03559</name>
</gene>
<dbReference type="GO" id="GO:0046983">
    <property type="term" value="F:protein dimerization activity"/>
    <property type="evidence" value="ECO:0007669"/>
    <property type="project" value="InterPro"/>
</dbReference>
<sequence>MRAFLAGAATATATIVILIGLGGYIWLTSDENRSSTASETTFATVTRTVALPDVKAHTKLFEKRIEEPVPGAHVAIGYGLANVIVIDAPDGLILVDTLESIRAAQGLVPWLNELRQSTGKQITDVIYTHNHADHAFGAGVLLADQDNKPRIWAQEQTQARVNEVVGILSPITFKRAMRMFGTYLPNENFENNGIGPRLLSTHSDGFDFVPPTDTVGDYAEVTMAGEKVVLIHAPGETDDQLAVYLPDRSLLLPADNYYHAFPNIYTVRGTPYRDPRKWAQSLDIMSKLNAETMIPQHSQPVLGAAEIHKRLTDYRDAIQFVYDETIRMINAGLTPDEIAEQIELPPHLANAPYLKELYGRVDFAARAVFSGTLGWFSGDPVDLRPPSPDQHARLMAELAGGNDALLAAGQASLAKGDASWALILGTQLQRLGDDRAAELRATALRELAARETASSVRNYFLTSAAEADGFTMPVASISATPDRMLNGIPIDRFLGILTTNVDASAVQDKSLSYGFEFTDAQDYTIRINRGVAYLEDGLADDNVGRLTTTTDVFRAIAVQRRNPAKVLIAGDMQVIGSITGLTTFLGYFNPPLQEN</sequence>
<keyword evidence="7" id="KW-1185">Reference proteome</keyword>
<proteinExistence type="inferred from homology"/>
<dbReference type="InterPro" id="IPR036527">
    <property type="entry name" value="SCP2_sterol-bd_dom_sf"/>
</dbReference>
<dbReference type="Gene3D" id="3.60.15.30">
    <property type="entry name" value="Metallo-beta-lactamase domain"/>
    <property type="match status" value="1"/>
</dbReference>
<dbReference type="InterPro" id="IPR001279">
    <property type="entry name" value="Metallo-B-lactamas"/>
</dbReference>
<dbReference type="SUPFAM" id="SSF55718">
    <property type="entry name" value="SCP-like"/>
    <property type="match status" value="1"/>
</dbReference>
<evidence type="ECO:0000256" key="2">
    <source>
        <dbReference type="ARBA" id="ARBA00022801"/>
    </source>
</evidence>
<dbReference type="Gene3D" id="1.25.40.880">
    <property type="entry name" value="Alkyl sulfatase, dimerisation domain"/>
    <property type="match status" value="1"/>
</dbReference>
<evidence type="ECO:0000313" key="6">
    <source>
        <dbReference type="EMBL" id="SLN63280.1"/>
    </source>
</evidence>
<dbReference type="Pfam" id="PF00753">
    <property type="entry name" value="Lactamase_B"/>
    <property type="match status" value="1"/>
</dbReference>
<feature type="domain" description="Metallo-beta-lactamase" evidence="5">
    <location>
        <begin position="80"/>
        <end position="297"/>
    </location>
</feature>
<reference evidence="6 7" key="1">
    <citation type="submission" date="2017-03" db="EMBL/GenBank/DDBJ databases">
        <authorList>
            <person name="Afonso C.L."/>
            <person name="Miller P.J."/>
            <person name="Scott M.A."/>
            <person name="Spackman E."/>
            <person name="Goraichik I."/>
            <person name="Dimitrov K.M."/>
            <person name="Suarez D.L."/>
            <person name="Swayne D.E."/>
        </authorList>
    </citation>
    <scope>NUCLEOTIDE SEQUENCE [LARGE SCALE GENOMIC DNA]</scope>
    <source>
        <strain evidence="6 7">CECT 7639</strain>
    </source>
</reference>
<dbReference type="InterPro" id="IPR038536">
    <property type="entry name" value="Alkyl/aryl-sulf_dimr_sf"/>
</dbReference>
<comment type="similarity">
    <text evidence="4">Belongs to the metallo-beta-lactamase superfamily. Type III sulfatase family.</text>
</comment>
<keyword evidence="1" id="KW-0479">Metal-binding</keyword>
<evidence type="ECO:0000313" key="7">
    <source>
        <dbReference type="Proteomes" id="UP000193077"/>
    </source>
</evidence>
<evidence type="ECO:0000259" key="5">
    <source>
        <dbReference type="SMART" id="SM00849"/>
    </source>
</evidence>
<dbReference type="InterPro" id="IPR052195">
    <property type="entry name" value="Bact_Alkyl/Aryl-Sulfatase"/>
</dbReference>
<keyword evidence="2" id="KW-0378">Hydrolase</keyword>
<dbReference type="SUPFAM" id="SSF56281">
    <property type="entry name" value="Metallo-hydrolase/oxidoreductase"/>
    <property type="match status" value="1"/>
</dbReference>
<name>A0A1Y5TGR2_9RHOB</name>
<accession>A0A1Y5TGR2</accession>
<dbReference type="CDD" id="cd07710">
    <property type="entry name" value="arylsulfatase_Sdsa1-like_MBL-fold"/>
    <property type="match status" value="1"/>
</dbReference>
<dbReference type="AlphaFoldDB" id="A0A1Y5TGR2"/>